<sequence length="422" mass="45930">MAEPAKKLPPPPAEAEIELTLIKKPADKKDNIIDFNQYRRDLNKGKAADKKELEKENTPEPQTEAGKKHKENVTGKPAGAKTDKELDQPEIGRQELENELEKENNPKPQTEAGKEHQENVSKTPAGSKNKEVKAPESPEQQKARQAKQGAEMEGVSESAGLTGGIKGEGEETKPSAAAKQQKTPAPAGGQPPESPSHPEAPSGEEGGGEGEEEPEKPKSTFQQTQQKIDAQKKKVSGSEDKAAKAKEKAEKDKEQKSWKRALSGHKAKKAQKEAAKEKKKLAGLEKALGTQMASGKILKQSWINLIDSWGLTYFYIAFHFLAAYFTPFSNFFCKFGEEWLPQQAKAKGGEAAKQASKGLELVESCGCVLIGLALFFAIMGVLVLFATLGYAYEHKLETLYQLGPGIAWEAIKVVGGWIFGAQ</sequence>
<feature type="compositionally biased region" description="Basic residues" evidence="1">
    <location>
        <begin position="258"/>
        <end position="269"/>
    </location>
</feature>
<keyword evidence="2" id="KW-0812">Transmembrane</keyword>
<protein>
    <submittedName>
        <fullName evidence="3">Uncharacterized protein</fullName>
    </submittedName>
</protein>
<feature type="region of interest" description="Disordered" evidence="1">
    <location>
        <begin position="20"/>
        <end position="276"/>
    </location>
</feature>
<accession>A0A1G1Y6P4</accession>
<comment type="caution">
    <text evidence="3">The sequence shown here is derived from an EMBL/GenBank/DDBJ whole genome shotgun (WGS) entry which is preliminary data.</text>
</comment>
<evidence type="ECO:0000256" key="1">
    <source>
        <dbReference type="SAM" id="MobiDB-lite"/>
    </source>
</evidence>
<dbReference type="Proteomes" id="UP000178432">
    <property type="component" value="Unassembled WGS sequence"/>
</dbReference>
<dbReference type="EMBL" id="MHIF01000023">
    <property type="protein sequence ID" value="OGY48002.1"/>
    <property type="molecule type" value="Genomic_DNA"/>
</dbReference>
<feature type="compositionally biased region" description="Basic and acidic residues" evidence="1">
    <location>
        <begin position="229"/>
        <end position="257"/>
    </location>
</feature>
<feature type="compositionally biased region" description="Low complexity" evidence="1">
    <location>
        <begin position="174"/>
        <end position="187"/>
    </location>
</feature>
<feature type="compositionally biased region" description="Basic and acidic residues" evidence="1">
    <location>
        <begin position="128"/>
        <end position="142"/>
    </location>
</feature>
<evidence type="ECO:0000313" key="4">
    <source>
        <dbReference type="Proteomes" id="UP000178432"/>
    </source>
</evidence>
<feature type="compositionally biased region" description="Basic and acidic residues" evidence="1">
    <location>
        <begin position="81"/>
        <end position="105"/>
    </location>
</feature>
<reference evidence="3 4" key="1">
    <citation type="journal article" date="2016" name="Nat. Commun.">
        <title>Thousands of microbial genomes shed light on interconnected biogeochemical processes in an aquifer system.</title>
        <authorList>
            <person name="Anantharaman K."/>
            <person name="Brown C.T."/>
            <person name="Hug L.A."/>
            <person name="Sharon I."/>
            <person name="Castelle C.J."/>
            <person name="Probst A.J."/>
            <person name="Thomas B.C."/>
            <person name="Singh A."/>
            <person name="Wilkins M.J."/>
            <person name="Karaoz U."/>
            <person name="Brodie E.L."/>
            <person name="Williams K.H."/>
            <person name="Hubbard S.S."/>
            <person name="Banfield J.F."/>
        </authorList>
    </citation>
    <scope>NUCLEOTIDE SEQUENCE [LARGE SCALE GENOMIC DNA]</scope>
</reference>
<proteinExistence type="predicted"/>
<keyword evidence="2" id="KW-1133">Transmembrane helix</keyword>
<organism evidence="3 4">
    <name type="scientific">Candidatus Buchananbacteria bacterium RIFCSPHIGHO2_01_FULL_46_12</name>
    <dbReference type="NCBI Taxonomy" id="1797536"/>
    <lineage>
        <taxon>Bacteria</taxon>
        <taxon>Candidatus Buchananiibacteriota</taxon>
    </lineage>
</organism>
<evidence type="ECO:0000256" key="2">
    <source>
        <dbReference type="SAM" id="Phobius"/>
    </source>
</evidence>
<name>A0A1G1Y6P4_9BACT</name>
<gene>
    <name evidence="3" type="ORF">A2663_00165</name>
</gene>
<feature type="transmembrane region" description="Helical" evidence="2">
    <location>
        <begin position="368"/>
        <end position="392"/>
    </location>
</feature>
<feature type="compositionally biased region" description="Basic and acidic residues" evidence="1">
    <location>
        <begin position="24"/>
        <end position="58"/>
    </location>
</feature>
<feature type="transmembrane region" description="Helical" evidence="2">
    <location>
        <begin position="302"/>
        <end position="325"/>
    </location>
</feature>
<evidence type="ECO:0000313" key="3">
    <source>
        <dbReference type="EMBL" id="OGY48002.1"/>
    </source>
</evidence>
<dbReference type="AlphaFoldDB" id="A0A1G1Y6P4"/>
<keyword evidence="2" id="KW-0472">Membrane</keyword>